<dbReference type="AlphaFoldDB" id="A0A6U4LX31"/>
<reference evidence="2" key="1">
    <citation type="submission" date="2021-01" db="EMBL/GenBank/DDBJ databases">
        <authorList>
            <person name="Corre E."/>
            <person name="Pelletier E."/>
            <person name="Niang G."/>
            <person name="Scheremetjew M."/>
            <person name="Finn R."/>
            <person name="Kale V."/>
            <person name="Holt S."/>
            <person name="Cochrane G."/>
            <person name="Meng A."/>
            <person name="Brown T."/>
            <person name="Cohen L."/>
        </authorList>
    </citation>
    <scope>NUCLEOTIDE SEQUENCE</scope>
    <source>
        <strain evidence="2">CCMP441</strain>
    </source>
</reference>
<dbReference type="PROSITE" id="PS50195">
    <property type="entry name" value="PX"/>
    <property type="match status" value="1"/>
</dbReference>
<dbReference type="SMART" id="SM00312">
    <property type="entry name" value="PX"/>
    <property type="match status" value="1"/>
</dbReference>
<evidence type="ECO:0000259" key="1">
    <source>
        <dbReference type="PROSITE" id="PS50195"/>
    </source>
</evidence>
<name>A0A6U4LX31_HEMAN</name>
<evidence type="ECO:0000313" key="2">
    <source>
        <dbReference type="EMBL" id="CAD8759073.1"/>
    </source>
</evidence>
<dbReference type="PANTHER" id="PTHR22775">
    <property type="entry name" value="SORTING NEXIN"/>
    <property type="match status" value="1"/>
</dbReference>
<sequence length="175" mass="19939">MPPKRNMVNSEGEAQAQFRDSDFVFEDTKGKMIGSEGQIINVSDPNYKAEPPKQFKATLGGTTQKEETWMMMSSPYTVYGFNITFGKRQWETTKRYSDFDKLDNRLNDKFGLPPVGLPPKKWFGATDAETVDMRHKMLLAYLNDCIKRPVLIHSRELQNFCEMPADVIEAVSKGG</sequence>
<dbReference type="GO" id="GO:0035091">
    <property type="term" value="F:phosphatidylinositol binding"/>
    <property type="evidence" value="ECO:0007669"/>
    <property type="project" value="InterPro"/>
</dbReference>
<dbReference type="CDD" id="cd06093">
    <property type="entry name" value="PX_domain"/>
    <property type="match status" value="1"/>
</dbReference>
<dbReference type="InterPro" id="IPR001683">
    <property type="entry name" value="PX_dom"/>
</dbReference>
<dbReference type="Pfam" id="PF00787">
    <property type="entry name" value="PX"/>
    <property type="match status" value="1"/>
</dbReference>
<accession>A0A6U4LX31</accession>
<dbReference type="Gene3D" id="3.30.1520.10">
    <property type="entry name" value="Phox-like domain"/>
    <property type="match status" value="1"/>
</dbReference>
<feature type="domain" description="PX" evidence="1">
    <location>
        <begin position="57"/>
        <end position="168"/>
    </location>
</feature>
<dbReference type="PANTHER" id="PTHR22775:SF3">
    <property type="entry name" value="SORTING NEXIN-13"/>
    <property type="match status" value="1"/>
</dbReference>
<dbReference type="EMBL" id="HBFK01042177">
    <property type="protein sequence ID" value="CAD8759073.1"/>
    <property type="molecule type" value="Transcribed_RNA"/>
</dbReference>
<gene>
    <name evidence="2" type="ORF">HAND1043_LOCUS25587</name>
</gene>
<proteinExistence type="predicted"/>
<dbReference type="SUPFAM" id="SSF64268">
    <property type="entry name" value="PX domain"/>
    <property type="match status" value="1"/>
</dbReference>
<protein>
    <recommendedName>
        <fullName evidence="1">PX domain-containing protein</fullName>
    </recommendedName>
</protein>
<organism evidence="2">
    <name type="scientific">Hemiselmis andersenii</name>
    <name type="common">Cryptophyte alga</name>
    <dbReference type="NCBI Taxonomy" id="464988"/>
    <lineage>
        <taxon>Eukaryota</taxon>
        <taxon>Cryptophyceae</taxon>
        <taxon>Cryptomonadales</taxon>
        <taxon>Hemiselmidaceae</taxon>
        <taxon>Hemiselmis</taxon>
    </lineage>
</organism>
<dbReference type="InterPro" id="IPR036871">
    <property type="entry name" value="PX_dom_sf"/>
</dbReference>